<reference evidence="3 4" key="1">
    <citation type="submission" date="2022-07" db="EMBL/GenBank/DDBJ databases">
        <title>Novel species in genus cellulomonas.</title>
        <authorList>
            <person name="Ye L."/>
        </authorList>
    </citation>
    <scope>NUCLEOTIDE SEQUENCE [LARGE SCALE GENOMIC DNA]</scope>
    <source>
        <strain evidence="4">zg-Y908</strain>
    </source>
</reference>
<feature type="domain" description="AB hydrolase-1" evidence="2">
    <location>
        <begin position="30"/>
        <end position="131"/>
    </location>
</feature>
<evidence type="ECO:0000256" key="1">
    <source>
        <dbReference type="SAM" id="MobiDB-lite"/>
    </source>
</evidence>
<dbReference type="EMBL" id="CP101989">
    <property type="protein sequence ID" value="UUI66358.1"/>
    <property type="molecule type" value="Genomic_DNA"/>
</dbReference>
<dbReference type="InterPro" id="IPR000073">
    <property type="entry name" value="AB_hydrolase_1"/>
</dbReference>
<protein>
    <submittedName>
        <fullName evidence="3">Alpha/beta hydrolase</fullName>
    </submittedName>
</protein>
<accession>A0ABY5K8H0</accession>
<dbReference type="InterPro" id="IPR050471">
    <property type="entry name" value="AB_hydrolase"/>
</dbReference>
<gene>
    <name evidence="3" type="ORF">NP075_06485</name>
</gene>
<keyword evidence="3" id="KW-0378">Hydrolase</keyword>
<dbReference type="InterPro" id="IPR029058">
    <property type="entry name" value="AB_hydrolase_fold"/>
</dbReference>
<evidence type="ECO:0000259" key="2">
    <source>
        <dbReference type="Pfam" id="PF00561"/>
    </source>
</evidence>
<dbReference type="PANTHER" id="PTHR43433">
    <property type="entry name" value="HYDROLASE, ALPHA/BETA FOLD FAMILY PROTEIN"/>
    <property type="match status" value="1"/>
</dbReference>
<feature type="region of interest" description="Disordered" evidence="1">
    <location>
        <begin position="241"/>
        <end position="271"/>
    </location>
</feature>
<evidence type="ECO:0000313" key="4">
    <source>
        <dbReference type="Proteomes" id="UP001317322"/>
    </source>
</evidence>
<proteinExistence type="predicted"/>
<name>A0ABY5K8H0_9CELL</name>
<evidence type="ECO:0000313" key="3">
    <source>
        <dbReference type="EMBL" id="UUI66358.1"/>
    </source>
</evidence>
<dbReference type="Gene3D" id="3.40.50.1820">
    <property type="entry name" value="alpha/beta hydrolase"/>
    <property type="match status" value="1"/>
</dbReference>
<dbReference type="SUPFAM" id="SSF53474">
    <property type="entry name" value="alpha/beta-Hydrolases"/>
    <property type="match status" value="1"/>
</dbReference>
<dbReference type="PANTHER" id="PTHR43433:SF5">
    <property type="entry name" value="AB HYDROLASE-1 DOMAIN-CONTAINING PROTEIN"/>
    <property type="match status" value="1"/>
</dbReference>
<organism evidence="3 4">
    <name type="scientific">Cellulomonas wangsupingiae</name>
    <dbReference type="NCBI Taxonomy" id="2968085"/>
    <lineage>
        <taxon>Bacteria</taxon>
        <taxon>Bacillati</taxon>
        <taxon>Actinomycetota</taxon>
        <taxon>Actinomycetes</taxon>
        <taxon>Micrococcales</taxon>
        <taxon>Cellulomonadaceae</taxon>
        <taxon>Cellulomonas</taxon>
    </lineage>
</organism>
<sequence length="271" mass="28864">MTTDAGPPRLPAPGAQVGPLWVVTRGAGRPLVLLHGNGEDHHVFDRMVPTLAAGHLLVGVDSRGHGRSPRGDGPLRIATMAQDVVEVLDLLGLARADVLGFSDGGNVALELAARHPGRVDRLVVVGANLDPAGLTAGVLARVRAAYAVHRAVARVVPPLRGRTERLALMADDPHLDPADLARVRARTLVVVGERDVVRPEHSRLVARSVPDGRLQVVPGAGHMLPVQRPYRLAASVSQFLARPAHDAPSGRTADDTRDQRPEPDTRSPRDR</sequence>
<dbReference type="PRINTS" id="PR00111">
    <property type="entry name" value="ABHYDROLASE"/>
</dbReference>
<dbReference type="GO" id="GO:0016787">
    <property type="term" value="F:hydrolase activity"/>
    <property type="evidence" value="ECO:0007669"/>
    <property type="project" value="UniProtKB-KW"/>
</dbReference>
<dbReference type="RefSeq" id="WP_227564467.1">
    <property type="nucleotide sequence ID" value="NZ_CP101989.1"/>
</dbReference>
<dbReference type="Pfam" id="PF00561">
    <property type="entry name" value="Abhydrolase_1"/>
    <property type="match status" value="1"/>
</dbReference>
<feature type="compositionally biased region" description="Basic and acidic residues" evidence="1">
    <location>
        <begin position="252"/>
        <end position="271"/>
    </location>
</feature>
<dbReference type="Proteomes" id="UP001317322">
    <property type="component" value="Chromosome"/>
</dbReference>
<keyword evidence="4" id="KW-1185">Reference proteome</keyword>